<keyword evidence="10" id="KW-0443">Lipid metabolism</keyword>
<keyword evidence="4 15" id="KW-0256">Endoplasmic reticulum</keyword>
<evidence type="ECO:0000256" key="15">
    <source>
        <dbReference type="RuleBase" id="RU363132"/>
    </source>
</evidence>
<comment type="similarity">
    <text evidence="2">Belongs to the 3-beta-HSD family.</text>
</comment>
<dbReference type="GO" id="GO:0016126">
    <property type="term" value="P:sterol biosynthetic process"/>
    <property type="evidence" value="ECO:0007669"/>
    <property type="project" value="UniProtKB-KW"/>
</dbReference>
<dbReference type="Gene3D" id="3.40.50.720">
    <property type="entry name" value="NAD(P)-binding Rossmann-like Domain"/>
    <property type="match status" value="1"/>
</dbReference>
<name>A0A0K9NTB1_ZOSMR</name>
<gene>
    <name evidence="17" type="ORF">ZOSMA_64G00900</name>
</gene>
<keyword evidence="18" id="KW-1185">Reference proteome</keyword>
<feature type="transmembrane region" description="Helical" evidence="15">
    <location>
        <begin position="389"/>
        <end position="405"/>
    </location>
</feature>
<keyword evidence="5" id="KW-0444">Lipid biosynthesis</keyword>
<dbReference type="EMBL" id="LFYR01001714">
    <property type="protein sequence ID" value="KMZ59873.1"/>
    <property type="molecule type" value="Genomic_DNA"/>
</dbReference>
<evidence type="ECO:0000256" key="3">
    <source>
        <dbReference type="ARBA" id="ARBA00022692"/>
    </source>
</evidence>
<dbReference type="PANTHER" id="PTHR43245">
    <property type="entry name" value="BIFUNCTIONAL POLYMYXIN RESISTANCE PROTEIN ARNA"/>
    <property type="match status" value="1"/>
</dbReference>
<keyword evidence="7" id="KW-0560">Oxidoreductase</keyword>
<evidence type="ECO:0000313" key="17">
    <source>
        <dbReference type="EMBL" id="KMZ59873.1"/>
    </source>
</evidence>
<dbReference type="OMA" id="LTYGECD"/>
<dbReference type="InterPro" id="IPR002225">
    <property type="entry name" value="3Beta_OHSteriod_DH/Estase"/>
</dbReference>
<dbReference type="InterPro" id="IPR050177">
    <property type="entry name" value="Lipid_A_modif_metabolic_enz"/>
</dbReference>
<evidence type="ECO:0000256" key="1">
    <source>
        <dbReference type="ARBA" id="ARBA00004477"/>
    </source>
</evidence>
<keyword evidence="12" id="KW-1207">Sterol metabolism</keyword>
<comment type="subcellular location">
    <subcellularLocation>
        <location evidence="1 15">Endoplasmic reticulum membrane</location>
        <topology evidence="1 15">Multi-pass membrane protein</topology>
    </subcellularLocation>
</comment>
<evidence type="ECO:0000256" key="14">
    <source>
        <dbReference type="ARBA" id="ARBA00060653"/>
    </source>
</evidence>
<dbReference type="STRING" id="29655.A0A0K9NTB1"/>
<comment type="caution">
    <text evidence="17">The sequence shown here is derived from an EMBL/GenBank/DDBJ whole genome shotgun (WGS) entry which is preliminary data.</text>
</comment>
<dbReference type="Pfam" id="PF01073">
    <property type="entry name" value="3Beta_HSD"/>
    <property type="match status" value="1"/>
</dbReference>
<dbReference type="SUPFAM" id="SSF51735">
    <property type="entry name" value="NAD(P)-binding Rossmann-fold domains"/>
    <property type="match status" value="1"/>
</dbReference>
<dbReference type="FunFam" id="3.40.50.720:FF:000273">
    <property type="entry name" value="Reticulon-like protein"/>
    <property type="match status" value="1"/>
</dbReference>
<evidence type="ECO:0000256" key="9">
    <source>
        <dbReference type="ARBA" id="ARBA00023027"/>
    </source>
</evidence>
<keyword evidence="5" id="KW-0752">Steroid biosynthesis</keyword>
<sequence>MGEERKLCVVTGGRGFAARHLVEMLLKSQEWFVRIADLAPSINLDINEEDGGVLKSALQSGRASYVSADLRNKPQVIKAFEGADAVFHMAAPDSSINNYKLHYSVNVEGTKNVIDACVECNVKRLIYTSSPSVVFDGIHGVYDGEENLPYPEKFNDSYSETKAEGEKLVIKANGKNGFLTCCIRPSSIFGPGDKLLIPTLVSAARAGKSKFIIGDGSNVYDFTYVENVAYGHVCAERALASSENAENAAGQAYFITNMEPIKFWTFMSQILEGLGYDRPSINIPVSVMMPIAHIVELMYKIFSRYGMSVPQLIPSRIRLLSCNRTFRCTKANDQLGYQPIVSLEDGLKKTIESYNYLRRVEKQTRTTSKASDYLGNGRVADVLLWKNKVAFFTVLFLAFIYYYLFASGFTLLTAVSKILGIITLLLFIHAILPEKIFSYQIQKIPPSYFHVTEEEAQRVGRSIGSLWNFLVGVLKSICTGKDGVLFFKSAVILVIIGIIASMSLQSIYAIGVPMVFVAFYVYDKWEIEIDSLLAKLSSSSLMVKSEIINKFKKH</sequence>
<comment type="pathway">
    <text evidence="14">Steroid biosynthesis; zymosterol biosynthesis; zymosterol from lanosterol: step 4/6.</text>
</comment>
<evidence type="ECO:0000256" key="7">
    <source>
        <dbReference type="ARBA" id="ARBA00023002"/>
    </source>
</evidence>
<dbReference type="Proteomes" id="UP000036987">
    <property type="component" value="Unassembled WGS sequence"/>
</dbReference>
<evidence type="ECO:0000256" key="5">
    <source>
        <dbReference type="ARBA" id="ARBA00022955"/>
    </source>
</evidence>
<proteinExistence type="inferred from homology"/>
<keyword evidence="9" id="KW-0520">NAD</keyword>
<keyword evidence="6 15" id="KW-1133">Transmembrane helix</keyword>
<accession>A0A0K9NTB1</accession>
<dbReference type="PANTHER" id="PTHR43245:SF51">
    <property type="entry name" value="SHORT CHAIN DEHYDROGENASE_REDUCTASE FAMILY 42E, MEMBER 2"/>
    <property type="match status" value="1"/>
</dbReference>
<evidence type="ECO:0000256" key="11">
    <source>
        <dbReference type="ARBA" id="ARBA00023136"/>
    </source>
</evidence>
<feature type="transmembrane region" description="Helical" evidence="15">
    <location>
        <begin position="411"/>
        <end position="432"/>
    </location>
</feature>
<reference evidence="18" key="1">
    <citation type="journal article" date="2016" name="Nature">
        <title>The genome of the seagrass Zostera marina reveals angiosperm adaptation to the sea.</title>
        <authorList>
            <person name="Olsen J.L."/>
            <person name="Rouze P."/>
            <person name="Verhelst B."/>
            <person name="Lin Y.-C."/>
            <person name="Bayer T."/>
            <person name="Collen J."/>
            <person name="Dattolo E."/>
            <person name="De Paoli E."/>
            <person name="Dittami S."/>
            <person name="Maumus F."/>
            <person name="Michel G."/>
            <person name="Kersting A."/>
            <person name="Lauritano C."/>
            <person name="Lohaus R."/>
            <person name="Toepel M."/>
            <person name="Tonon T."/>
            <person name="Vanneste K."/>
            <person name="Amirebrahimi M."/>
            <person name="Brakel J."/>
            <person name="Bostroem C."/>
            <person name="Chovatia M."/>
            <person name="Grimwood J."/>
            <person name="Jenkins J.W."/>
            <person name="Jueterbock A."/>
            <person name="Mraz A."/>
            <person name="Stam W.T."/>
            <person name="Tice H."/>
            <person name="Bornberg-Bauer E."/>
            <person name="Green P.J."/>
            <person name="Pearson G.A."/>
            <person name="Procaccini G."/>
            <person name="Duarte C.M."/>
            <person name="Schmutz J."/>
            <person name="Reusch T.B.H."/>
            <person name="Van de Peer Y."/>
        </authorList>
    </citation>
    <scope>NUCLEOTIDE SEQUENCE [LARGE SCALE GENOMIC DNA]</scope>
    <source>
        <strain evidence="18">cv. Finnish</strain>
    </source>
</reference>
<evidence type="ECO:0000256" key="13">
    <source>
        <dbReference type="ARBA" id="ARBA00023221"/>
    </source>
</evidence>
<evidence type="ECO:0000259" key="16">
    <source>
        <dbReference type="PROSITE" id="PS50845"/>
    </source>
</evidence>
<dbReference type="AlphaFoldDB" id="A0A0K9NTB1"/>
<evidence type="ECO:0000256" key="2">
    <source>
        <dbReference type="ARBA" id="ARBA00009219"/>
    </source>
</evidence>
<evidence type="ECO:0000256" key="6">
    <source>
        <dbReference type="ARBA" id="ARBA00022989"/>
    </source>
</evidence>
<evidence type="ECO:0000256" key="4">
    <source>
        <dbReference type="ARBA" id="ARBA00022824"/>
    </source>
</evidence>
<dbReference type="OrthoDB" id="10058185at2759"/>
<keyword evidence="13" id="KW-0753">Steroid metabolism</keyword>
<evidence type="ECO:0000313" key="18">
    <source>
        <dbReference type="Proteomes" id="UP000036987"/>
    </source>
</evidence>
<evidence type="ECO:0000256" key="10">
    <source>
        <dbReference type="ARBA" id="ARBA00023098"/>
    </source>
</evidence>
<dbReference type="GO" id="GO:0016616">
    <property type="term" value="F:oxidoreductase activity, acting on the CH-OH group of donors, NAD or NADP as acceptor"/>
    <property type="evidence" value="ECO:0000318"/>
    <property type="project" value="GO_Central"/>
</dbReference>
<feature type="domain" description="Reticulon" evidence="16">
    <location>
        <begin position="379"/>
        <end position="554"/>
    </location>
</feature>
<keyword evidence="11 15" id="KW-0472">Membrane</keyword>
<dbReference type="PROSITE" id="PS50845">
    <property type="entry name" value="RETICULON"/>
    <property type="match status" value="1"/>
</dbReference>
<keyword evidence="8" id="KW-0756">Sterol biosynthesis</keyword>
<keyword evidence="3 15" id="KW-0812">Transmembrane</keyword>
<dbReference type="InterPro" id="IPR036291">
    <property type="entry name" value="NAD(P)-bd_dom_sf"/>
</dbReference>
<evidence type="ECO:0000256" key="8">
    <source>
        <dbReference type="ARBA" id="ARBA00023011"/>
    </source>
</evidence>
<dbReference type="InterPro" id="IPR003388">
    <property type="entry name" value="Reticulon"/>
</dbReference>
<protein>
    <recommendedName>
        <fullName evidence="15">Reticulon-like protein</fullName>
    </recommendedName>
</protein>
<dbReference type="GO" id="GO:0005789">
    <property type="term" value="C:endoplasmic reticulum membrane"/>
    <property type="evidence" value="ECO:0007669"/>
    <property type="project" value="UniProtKB-SubCell"/>
</dbReference>
<organism evidence="17 18">
    <name type="scientific">Zostera marina</name>
    <name type="common">Eelgrass</name>
    <dbReference type="NCBI Taxonomy" id="29655"/>
    <lineage>
        <taxon>Eukaryota</taxon>
        <taxon>Viridiplantae</taxon>
        <taxon>Streptophyta</taxon>
        <taxon>Embryophyta</taxon>
        <taxon>Tracheophyta</taxon>
        <taxon>Spermatophyta</taxon>
        <taxon>Magnoliopsida</taxon>
        <taxon>Liliopsida</taxon>
        <taxon>Zosteraceae</taxon>
        <taxon>Zostera</taxon>
    </lineage>
</organism>
<evidence type="ECO:0000256" key="12">
    <source>
        <dbReference type="ARBA" id="ARBA00023166"/>
    </source>
</evidence>
<dbReference type="Pfam" id="PF02453">
    <property type="entry name" value="Reticulon"/>
    <property type="match status" value="1"/>
</dbReference>